<keyword evidence="8 14" id="KW-0067">ATP-binding</keyword>
<dbReference type="EC" id="6.3.2.8" evidence="3 14"/>
<dbReference type="InterPro" id="IPR013221">
    <property type="entry name" value="Mur_ligase_cen"/>
</dbReference>
<feature type="domain" description="Mur ligase central" evidence="17">
    <location>
        <begin position="118"/>
        <end position="300"/>
    </location>
</feature>
<evidence type="ECO:0000256" key="14">
    <source>
        <dbReference type="HAMAP-Rule" id="MF_00046"/>
    </source>
</evidence>
<comment type="caution">
    <text evidence="18">The sequence shown here is derived from an EMBL/GenBank/DDBJ whole genome shotgun (WGS) entry which is preliminary data.</text>
</comment>
<keyword evidence="19" id="KW-1185">Reference proteome</keyword>
<dbReference type="Gene3D" id="3.90.190.20">
    <property type="entry name" value="Mur ligase, C-terminal domain"/>
    <property type="match status" value="1"/>
</dbReference>
<dbReference type="Proteomes" id="UP001500967">
    <property type="component" value="Unassembled WGS sequence"/>
</dbReference>
<keyword evidence="5 14" id="KW-0436">Ligase</keyword>
<keyword evidence="7 14" id="KW-0547">Nucleotide-binding</keyword>
<evidence type="ECO:0000256" key="7">
    <source>
        <dbReference type="ARBA" id="ARBA00022741"/>
    </source>
</evidence>
<dbReference type="Pfam" id="PF08245">
    <property type="entry name" value="Mur_ligase_M"/>
    <property type="match status" value="1"/>
</dbReference>
<evidence type="ECO:0000256" key="3">
    <source>
        <dbReference type="ARBA" id="ARBA00012211"/>
    </source>
</evidence>
<dbReference type="Gene3D" id="3.40.1190.10">
    <property type="entry name" value="Mur-like, catalytic domain"/>
    <property type="match status" value="1"/>
</dbReference>
<feature type="domain" description="Mur ligase C-terminal" evidence="16">
    <location>
        <begin position="322"/>
        <end position="451"/>
    </location>
</feature>
<comment type="subcellular location">
    <subcellularLocation>
        <location evidence="1 14">Cytoplasm</location>
    </subcellularLocation>
</comment>
<organism evidence="18 19">
    <name type="scientific">Cryptosporangium japonicum</name>
    <dbReference type="NCBI Taxonomy" id="80872"/>
    <lineage>
        <taxon>Bacteria</taxon>
        <taxon>Bacillati</taxon>
        <taxon>Actinomycetota</taxon>
        <taxon>Actinomycetes</taxon>
        <taxon>Cryptosporangiales</taxon>
        <taxon>Cryptosporangiaceae</taxon>
        <taxon>Cryptosporangium</taxon>
    </lineage>
</organism>
<dbReference type="GO" id="GO:0016874">
    <property type="term" value="F:ligase activity"/>
    <property type="evidence" value="ECO:0007669"/>
    <property type="project" value="UniProtKB-KW"/>
</dbReference>
<dbReference type="InterPro" id="IPR005758">
    <property type="entry name" value="UDP-N-AcMur_Ala_ligase_MurC"/>
</dbReference>
<evidence type="ECO:0000256" key="1">
    <source>
        <dbReference type="ARBA" id="ARBA00004496"/>
    </source>
</evidence>
<proteinExistence type="inferred from homology"/>
<feature type="binding site" evidence="14">
    <location>
        <begin position="120"/>
        <end position="126"/>
    </location>
    <ligand>
        <name>ATP</name>
        <dbReference type="ChEBI" id="CHEBI:30616"/>
    </ligand>
</feature>
<dbReference type="Pfam" id="PF01225">
    <property type="entry name" value="Mur_ligase"/>
    <property type="match status" value="1"/>
</dbReference>
<dbReference type="InterPro" id="IPR036565">
    <property type="entry name" value="Mur-like_cat_sf"/>
</dbReference>
<dbReference type="SUPFAM" id="SSF51984">
    <property type="entry name" value="MurCD N-terminal domain"/>
    <property type="match status" value="1"/>
</dbReference>
<evidence type="ECO:0000256" key="4">
    <source>
        <dbReference type="ARBA" id="ARBA00022490"/>
    </source>
</evidence>
<evidence type="ECO:0000259" key="17">
    <source>
        <dbReference type="Pfam" id="PF08245"/>
    </source>
</evidence>
<dbReference type="PANTHER" id="PTHR43445:SF3">
    <property type="entry name" value="UDP-N-ACETYLMURAMATE--L-ALANINE LIGASE"/>
    <property type="match status" value="1"/>
</dbReference>
<evidence type="ECO:0000313" key="18">
    <source>
        <dbReference type="EMBL" id="GAA0220093.1"/>
    </source>
</evidence>
<evidence type="ECO:0000256" key="9">
    <source>
        <dbReference type="ARBA" id="ARBA00022960"/>
    </source>
</evidence>
<comment type="catalytic activity">
    <reaction evidence="13 14">
        <text>UDP-N-acetyl-alpha-D-muramate + L-alanine + ATP = UDP-N-acetyl-alpha-D-muramoyl-L-alanine + ADP + phosphate + H(+)</text>
        <dbReference type="Rhea" id="RHEA:23372"/>
        <dbReference type="ChEBI" id="CHEBI:15378"/>
        <dbReference type="ChEBI" id="CHEBI:30616"/>
        <dbReference type="ChEBI" id="CHEBI:43474"/>
        <dbReference type="ChEBI" id="CHEBI:57972"/>
        <dbReference type="ChEBI" id="CHEBI:70757"/>
        <dbReference type="ChEBI" id="CHEBI:83898"/>
        <dbReference type="ChEBI" id="CHEBI:456216"/>
        <dbReference type="EC" id="6.3.2.8"/>
    </reaction>
</comment>
<dbReference type="PROSITE" id="PS01011">
    <property type="entry name" value="FOLYLPOLYGLU_SYNT_1"/>
    <property type="match status" value="1"/>
</dbReference>
<dbReference type="InterPro" id="IPR004101">
    <property type="entry name" value="Mur_ligase_C"/>
</dbReference>
<protein>
    <recommendedName>
        <fullName evidence="3 14">UDP-N-acetylmuramate--L-alanine ligase</fullName>
        <ecNumber evidence="3 14">6.3.2.8</ecNumber>
    </recommendedName>
    <alternativeName>
        <fullName evidence="14">UDP-N-acetylmuramoyl-L-alanine synthetase</fullName>
    </alternativeName>
</protein>
<dbReference type="HAMAP" id="MF_00046">
    <property type="entry name" value="MurC"/>
    <property type="match status" value="1"/>
</dbReference>
<evidence type="ECO:0000259" key="16">
    <source>
        <dbReference type="Pfam" id="PF02875"/>
    </source>
</evidence>
<sequence length="475" mass="50186">MTEDLSKLSAEDLGRVHVIGIGGVGMLGVARLLLTRGIPVSGSDIKEWPALETLRALGATIQLGQSAENVRGVDTVVYSTAIPADNVELVEARRLGLRVLHRAEALVTAMNGRQVIAIAGTNGKTTTTSMVTTVLQHCGVDPSFFIGGEFADAGVGAHHGSGQHFVVEADESDRSFLLYSPFVAILTNLEADHLNTYGDMAGLEAAFREFVDRVHPKGFVVVCADDAGAVRLGDYARSTGRQVFSYGRSEHADLRLTEEAGDVAGTSYVARLAGVKLGAVSVPVPGGYLALNSAAALLAAVKLDLDPGKAVESLGQFRGVRRRFELKGVAAGVRVYDEYAYHPTSMTGALTTLRTLAGTGRLIVAFQPYRMYRTVAFQDEIAQSLALADDVVVMEVFGPGEVREPGQGGAPLARAVPLPAENVVFEPSWSAVATEVVSRARPGDLVVTMGAPPISMLGTEILAALEEQPVGRHSR</sequence>
<dbReference type="RefSeq" id="WP_344646761.1">
    <property type="nucleotide sequence ID" value="NZ_BAAAGX010000001.1"/>
</dbReference>
<keyword evidence="4 14" id="KW-0963">Cytoplasm</keyword>
<evidence type="ECO:0000256" key="6">
    <source>
        <dbReference type="ARBA" id="ARBA00022618"/>
    </source>
</evidence>
<dbReference type="EMBL" id="BAAAGX010000001">
    <property type="protein sequence ID" value="GAA0220093.1"/>
    <property type="molecule type" value="Genomic_DNA"/>
</dbReference>
<dbReference type="InterPro" id="IPR018109">
    <property type="entry name" value="Folylpolyglutamate_synth_CS"/>
</dbReference>
<evidence type="ECO:0000256" key="13">
    <source>
        <dbReference type="ARBA" id="ARBA00047833"/>
    </source>
</evidence>
<dbReference type="NCBIfam" id="TIGR01082">
    <property type="entry name" value="murC"/>
    <property type="match status" value="1"/>
</dbReference>
<comment type="pathway">
    <text evidence="2 14">Cell wall biogenesis; peptidoglycan biosynthesis.</text>
</comment>
<comment type="function">
    <text evidence="14">Cell wall formation.</text>
</comment>
<reference evidence="18 19" key="1">
    <citation type="journal article" date="2019" name="Int. J. Syst. Evol. Microbiol.">
        <title>The Global Catalogue of Microorganisms (GCM) 10K type strain sequencing project: providing services to taxonomists for standard genome sequencing and annotation.</title>
        <authorList>
            <consortium name="The Broad Institute Genomics Platform"/>
            <consortium name="The Broad Institute Genome Sequencing Center for Infectious Disease"/>
            <person name="Wu L."/>
            <person name="Ma J."/>
        </authorList>
    </citation>
    <scope>NUCLEOTIDE SEQUENCE [LARGE SCALE GENOMIC DNA]</scope>
    <source>
        <strain evidence="18 19">JCM 10425</strain>
    </source>
</reference>
<dbReference type="Gene3D" id="3.40.50.720">
    <property type="entry name" value="NAD(P)-binding Rossmann-like Domain"/>
    <property type="match status" value="1"/>
</dbReference>
<accession>A0ABN0TF63</accession>
<keyword evidence="10 14" id="KW-0573">Peptidoglycan synthesis</keyword>
<keyword evidence="11 14" id="KW-0131">Cell cycle</keyword>
<evidence type="ECO:0000256" key="12">
    <source>
        <dbReference type="ARBA" id="ARBA00023316"/>
    </source>
</evidence>
<dbReference type="SUPFAM" id="SSF53244">
    <property type="entry name" value="MurD-like peptide ligases, peptide-binding domain"/>
    <property type="match status" value="1"/>
</dbReference>
<evidence type="ECO:0000313" key="19">
    <source>
        <dbReference type="Proteomes" id="UP001500967"/>
    </source>
</evidence>
<feature type="domain" description="Mur ligase N-terminal catalytic" evidence="15">
    <location>
        <begin position="16"/>
        <end position="112"/>
    </location>
</feature>
<evidence type="ECO:0000256" key="8">
    <source>
        <dbReference type="ARBA" id="ARBA00022840"/>
    </source>
</evidence>
<keyword evidence="6 14" id="KW-0132">Cell division</keyword>
<gene>
    <name evidence="14 18" type="primary">murC</name>
    <name evidence="18" type="ORF">GCM10009539_01760</name>
</gene>
<dbReference type="InterPro" id="IPR036615">
    <property type="entry name" value="Mur_ligase_C_dom_sf"/>
</dbReference>
<evidence type="ECO:0000256" key="5">
    <source>
        <dbReference type="ARBA" id="ARBA00022598"/>
    </source>
</evidence>
<evidence type="ECO:0000256" key="2">
    <source>
        <dbReference type="ARBA" id="ARBA00004752"/>
    </source>
</evidence>
<keyword evidence="12 14" id="KW-0961">Cell wall biogenesis/degradation</keyword>
<evidence type="ECO:0000256" key="10">
    <source>
        <dbReference type="ARBA" id="ARBA00022984"/>
    </source>
</evidence>
<name>A0ABN0TF63_9ACTN</name>
<evidence type="ECO:0000259" key="15">
    <source>
        <dbReference type="Pfam" id="PF01225"/>
    </source>
</evidence>
<dbReference type="InterPro" id="IPR000713">
    <property type="entry name" value="Mur_ligase_N"/>
</dbReference>
<dbReference type="InterPro" id="IPR050061">
    <property type="entry name" value="MurCDEF_pg_biosynth"/>
</dbReference>
<dbReference type="PANTHER" id="PTHR43445">
    <property type="entry name" value="UDP-N-ACETYLMURAMATE--L-ALANINE LIGASE-RELATED"/>
    <property type="match status" value="1"/>
</dbReference>
<comment type="similarity">
    <text evidence="14">Belongs to the MurCDEF family.</text>
</comment>
<keyword evidence="9 14" id="KW-0133">Cell shape</keyword>
<dbReference type="SUPFAM" id="SSF53623">
    <property type="entry name" value="MurD-like peptide ligases, catalytic domain"/>
    <property type="match status" value="1"/>
</dbReference>
<dbReference type="Pfam" id="PF02875">
    <property type="entry name" value="Mur_ligase_C"/>
    <property type="match status" value="1"/>
</dbReference>
<evidence type="ECO:0000256" key="11">
    <source>
        <dbReference type="ARBA" id="ARBA00023306"/>
    </source>
</evidence>